<evidence type="ECO:0000256" key="1">
    <source>
        <dbReference type="SAM" id="MobiDB-lite"/>
    </source>
</evidence>
<dbReference type="RefSeq" id="WP_281242045.1">
    <property type="nucleotide sequence ID" value="NZ_FNYW01000013.1"/>
</dbReference>
<gene>
    <name evidence="2" type="ORF">SAMN04488113_11333</name>
</gene>
<dbReference type="AlphaFoldDB" id="A0A1H6SVK9"/>
<sequence length="44" mass="5134">MNAKEKMLEVIKKKRQSGGGRDIQSDTPKNDRKFMRKAPIIFNK</sequence>
<dbReference type="STRING" id="1130080.SAMN04488113_11333"/>
<feature type="region of interest" description="Disordered" evidence="1">
    <location>
        <begin position="12"/>
        <end position="31"/>
    </location>
</feature>
<evidence type="ECO:0000313" key="3">
    <source>
        <dbReference type="Proteomes" id="UP000198564"/>
    </source>
</evidence>
<keyword evidence="3" id="KW-1185">Reference proteome</keyword>
<name>A0A1H6SVK9_9LACT</name>
<organism evidence="2 3">
    <name type="scientific">Alkalibacterium gilvum</name>
    <dbReference type="NCBI Taxonomy" id="1130080"/>
    <lineage>
        <taxon>Bacteria</taxon>
        <taxon>Bacillati</taxon>
        <taxon>Bacillota</taxon>
        <taxon>Bacilli</taxon>
        <taxon>Lactobacillales</taxon>
        <taxon>Carnobacteriaceae</taxon>
        <taxon>Alkalibacterium</taxon>
    </lineage>
</organism>
<dbReference type="Proteomes" id="UP000198564">
    <property type="component" value="Unassembled WGS sequence"/>
</dbReference>
<proteinExistence type="predicted"/>
<dbReference type="EMBL" id="FNYW01000013">
    <property type="protein sequence ID" value="SEI71781.1"/>
    <property type="molecule type" value="Genomic_DNA"/>
</dbReference>
<evidence type="ECO:0008006" key="4">
    <source>
        <dbReference type="Google" id="ProtNLM"/>
    </source>
</evidence>
<reference evidence="3" key="1">
    <citation type="submission" date="2016-10" db="EMBL/GenBank/DDBJ databases">
        <authorList>
            <person name="Varghese N."/>
            <person name="Submissions S."/>
        </authorList>
    </citation>
    <scope>NUCLEOTIDE SEQUENCE [LARGE SCALE GENOMIC DNA]</scope>
    <source>
        <strain evidence="3">DSM 25751</strain>
    </source>
</reference>
<protein>
    <recommendedName>
        <fullName evidence="4">30S ribosomal protein S9</fullName>
    </recommendedName>
</protein>
<evidence type="ECO:0000313" key="2">
    <source>
        <dbReference type="EMBL" id="SEI71781.1"/>
    </source>
</evidence>
<accession>A0A1H6SVK9</accession>